<dbReference type="PANTHER" id="PTHR35038">
    <property type="entry name" value="DISSIMILATORY SULFITE REDUCTASE SIRA"/>
    <property type="match status" value="1"/>
</dbReference>
<dbReference type="AlphaFoldDB" id="A0A3B1AJ25"/>
<dbReference type="Gene3D" id="1.10.1130.10">
    <property type="entry name" value="Flavocytochrome C3, Chain A"/>
    <property type="match status" value="1"/>
</dbReference>
<dbReference type="InterPro" id="IPR023155">
    <property type="entry name" value="Cyt_c-552/4"/>
</dbReference>
<dbReference type="Pfam" id="PF13435">
    <property type="entry name" value="Cytochrome_C554"/>
    <property type="match status" value="1"/>
</dbReference>
<dbReference type="GO" id="GO:0016491">
    <property type="term" value="F:oxidoreductase activity"/>
    <property type="evidence" value="ECO:0007669"/>
    <property type="project" value="TreeGrafter"/>
</dbReference>
<dbReference type="InterPro" id="IPR036280">
    <property type="entry name" value="Multihaem_cyt_sf"/>
</dbReference>
<dbReference type="InterPro" id="IPR051829">
    <property type="entry name" value="Multiheme_Cytochr_ET"/>
</dbReference>
<protein>
    <submittedName>
        <fullName evidence="3">Cytochrome C553 (Soluble cytochrome f)</fullName>
    </submittedName>
</protein>
<name>A0A3B1AJ25_9ZZZZ</name>
<evidence type="ECO:0000259" key="2">
    <source>
        <dbReference type="Pfam" id="PF13435"/>
    </source>
</evidence>
<keyword evidence="1" id="KW-0732">Signal</keyword>
<dbReference type="EMBL" id="UOFS01000042">
    <property type="protein sequence ID" value="VAX00023.1"/>
    <property type="molecule type" value="Genomic_DNA"/>
</dbReference>
<dbReference type="PANTHER" id="PTHR35038:SF8">
    <property type="entry name" value="C-TYPE POLYHEME CYTOCHROME OMCC"/>
    <property type="match status" value="1"/>
</dbReference>
<evidence type="ECO:0000256" key="1">
    <source>
        <dbReference type="ARBA" id="ARBA00022729"/>
    </source>
</evidence>
<organism evidence="3">
    <name type="scientific">hydrothermal vent metagenome</name>
    <dbReference type="NCBI Taxonomy" id="652676"/>
    <lineage>
        <taxon>unclassified sequences</taxon>
        <taxon>metagenomes</taxon>
        <taxon>ecological metagenomes</taxon>
    </lineage>
</organism>
<feature type="domain" description="Cytochrome c-552/4" evidence="2">
    <location>
        <begin position="84"/>
        <end position="163"/>
    </location>
</feature>
<accession>A0A3B1AJ25</accession>
<evidence type="ECO:0000313" key="3">
    <source>
        <dbReference type="EMBL" id="VAX00023.1"/>
    </source>
</evidence>
<gene>
    <name evidence="3" type="ORF">MNBD_GAMMA22-1093</name>
</gene>
<dbReference type="SUPFAM" id="SSF48695">
    <property type="entry name" value="Multiheme cytochromes"/>
    <property type="match status" value="1"/>
</dbReference>
<reference evidence="3" key="1">
    <citation type="submission" date="2018-06" db="EMBL/GenBank/DDBJ databases">
        <authorList>
            <person name="Zhirakovskaya E."/>
        </authorList>
    </citation>
    <scope>NUCLEOTIDE SEQUENCE</scope>
</reference>
<proteinExistence type="predicted"/>
<sequence>MRIIFRISLVAVLITNLPQQLIAEVTDTTAEKSNFKIVKYKNNADKIEHGIALNKDISPFYPSRASTGSKTKLTSKMFDPPELCGSCHVEIYKQWKGSMHSNAWRDPIYRAVLALASKSTKGAVDKLCIGCHSPIGLVTGEATPAGDKMSEIAKQGVQCSFCHNVSATTGVGNGAFVLTPNLYGRRLMFGPFKDAQSSFHDTAYSELHTKSEFCGQCHNVSHPFNKLPIERTFDEWKDSWYAGQNIQCQDCHMTLGTGVTKKAGSSTPFSKTRDQIYTHFFIGGNVMIPKMLGSEEHSKQAEQMLRAAATIEILPKTSLTLKTMQSISVKVSNIGAGHKLPTGFPEGREMWLDFKMTDANGKVFYQLGKIKDGLTETGTKSFKVILGDKLGNIVDLNLWEADRVLYDTRIPAKGYSIVAYNFVLPEGVTSPVTVTADLNYWSFPQKIVDYLLGENSMAVPITKMASATVQIPIK</sequence>